<reference evidence="11" key="1">
    <citation type="submission" date="2025-08" db="UniProtKB">
        <authorList>
            <consortium name="RefSeq"/>
        </authorList>
    </citation>
    <scope>IDENTIFICATION</scope>
    <source>
        <tissue evidence="11">Whole body</tissue>
    </source>
</reference>
<evidence type="ECO:0000259" key="9">
    <source>
        <dbReference type="PROSITE" id="PS50071"/>
    </source>
</evidence>
<keyword evidence="2" id="KW-0217">Developmental protein</keyword>
<name>A0ABM1JGR6_POLDO</name>
<keyword evidence="5 7" id="KW-0539">Nucleus</keyword>
<feature type="domain" description="Homeobox" evidence="9">
    <location>
        <begin position="162"/>
        <end position="222"/>
    </location>
</feature>
<protein>
    <submittedName>
        <fullName evidence="11">Homeobox protein MSH-A</fullName>
    </submittedName>
</protein>
<evidence type="ECO:0000256" key="1">
    <source>
        <dbReference type="ARBA" id="ARBA00004123"/>
    </source>
</evidence>
<proteinExistence type="inferred from homology"/>
<gene>
    <name evidence="11" type="primary">LOC107074578</name>
</gene>
<dbReference type="Proteomes" id="UP000694924">
    <property type="component" value="Unplaced"/>
</dbReference>
<dbReference type="SUPFAM" id="SSF46689">
    <property type="entry name" value="Homeodomain-like"/>
    <property type="match status" value="1"/>
</dbReference>
<dbReference type="Gene3D" id="1.10.10.60">
    <property type="entry name" value="Homeodomain-like"/>
    <property type="match status" value="1"/>
</dbReference>
<evidence type="ECO:0000313" key="11">
    <source>
        <dbReference type="RefSeq" id="XP_015191654.1"/>
    </source>
</evidence>
<keyword evidence="3 7" id="KW-0238">DNA-binding</keyword>
<dbReference type="CDD" id="cd00086">
    <property type="entry name" value="homeodomain"/>
    <property type="match status" value="1"/>
</dbReference>
<dbReference type="GO" id="GO:0003677">
    <property type="term" value="F:DNA binding"/>
    <property type="evidence" value="ECO:0007669"/>
    <property type="project" value="UniProtKB-KW"/>
</dbReference>
<dbReference type="SMART" id="SM00389">
    <property type="entry name" value="HOX"/>
    <property type="match status" value="1"/>
</dbReference>
<feature type="DNA-binding region" description="Homeobox" evidence="7">
    <location>
        <begin position="164"/>
        <end position="223"/>
    </location>
</feature>
<dbReference type="PANTHER" id="PTHR24338:SF0">
    <property type="entry name" value="MUSCLE SEGMENTATION HOMEOBOX"/>
    <property type="match status" value="1"/>
</dbReference>
<evidence type="ECO:0000256" key="8">
    <source>
        <dbReference type="RuleBase" id="RU000682"/>
    </source>
</evidence>
<evidence type="ECO:0000256" key="3">
    <source>
        <dbReference type="ARBA" id="ARBA00023125"/>
    </source>
</evidence>
<sequence>MNSSLPKSRSERSDFSIARILANDHGVSKDIVTSKDLNNCVDTVVNQLHDQSMKFRRENDDDIKKVTNLVNSRDFDLRSIDQLTRKINEEEDDDNDGSNVIQGSIAQSRSINTKYEDDVRRNEVTASYEKNQRNELTWLQYTRYKPPKLPRRSFIGKNTKRRPGIHPRIPFSSFQLRVLEEKYKENAYLSREDAYDISTELRLPESRVKIWFQNRRARDRRESNNVMAIT</sequence>
<evidence type="ECO:0000256" key="2">
    <source>
        <dbReference type="ARBA" id="ARBA00022473"/>
    </source>
</evidence>
<comment type="subcellular location">
    <subcellularLocation>
        <location evidence="1 7 8">Nucleus</location>
    </subcellularLocation>
</comment>
<evidence type="ECO:0000256" key="6">
    <source>
        <dbReference type="ARBA" id="ARBA00038425"/>
    </source>
</evidence>
<keyword evidence="4 7" id="KW-0371">Homeobox</keyword>
<keyword evidence="10" id="KW-1185">Reference proteome</keyword>
<dbReference type="RefSeq" id="XP_015191654.1">
    <property type="nucleotide sequence ID" value="XM_015336168.1"/>
</dbReference>
<dbReference type="Pfam" id="PF00046">
    <property type="entry name" value="Homeodomain"/>
    <property type="match status" value="1"/>
</dbReference>
<evidence type="ECO:0000256" key="5">
    <source>
        <dbReference type="ARBA" id="ARBA00023242"/>
    </source>
</evidence>
<evidence type="ECO:0000256" key="7">
    <source>
        <dbReference type="PROSITE-ProRule" id="PRU00108"/>
    </source>
</evidence>
<accession>A0ABM1JGR6</accession>
<dbReference type="InterPro" id="IPR001356">
    <property type="entry name" value="HD"/>
</dbReference>
<dbReference type="PANTHER" id="PTHR24338">
    <property type="entry name" value="HOMEOBOX PROTEIN MSX"/>
    <property type="match status" value="1"/>
</dbReference>
<evidence type="ECO:0000256" key="4">
    <source>
        <dbReference type="ARBA" id="ARBA00023155"/>
    </source>
</evidence>
<evidence type="ECO:0000313" key="10">
    <source>
        <dbReference type="Proteomes" id="UP000694924"/>
    </source>
</evidence>
<dbReference type="PROSITE" id="PS50071">
    <property type="entry name" value="HOMEOBOX_2"/>
    <property type="match status" value="1"/>
</dbReference>
<dbReference type="GeneID" id="107074578"/>
<dbReference type="InterPro" id="IPR050674">
    <property type="entry name" value="Msh_Homeobox_Regulators"/>
</dbReference>
<organism evidence="10 11">
    <name type="scientific">Polistes dominula</name>
    <name type="common">European paper wasp</name>
    <name type="synonym">Vespa dominula</name>
    <dbReference type="NCBI Taxonomy" id="743375"/>
    <lineage>
        <taxon>Eukaryota</taxon>
        <taxon>Metazoa</taxon>
        <taxon>Ecdysozoa</taxon>
        <taxon>Arthropoda</taxon>
        <taxon>Hexapoda</taxon>
        <taxon>Insecta</taxon>
        <taxon>Pterygota</taxon>
        <taxon>Neoptera</taxon>
        <taxon>Endopterygota</taxon>
        <taxon>Hymenoptera</taxon>
        <taxon>Apocrita</taxon>
        <taxon>Aculeata</taxon>
        <taxon>Vespoidea</taxon>
        <taxon>Vespidae</taxon>
        <taxon>Polistinae</taxon>
        <taxon>Polistini</taxon>
        <taxon>Polistes</taxon>
    </lineage>
</organism>
<comment type="similarity">
    <text evidence="6">Belongs to the Msh homeobox family.</text>
</comment>
<dbReference type="PROSITE" id="PS00027">
    <property type="entry name" value="HOMEOBOX_1"/>
    <property type="match status" value="1"/>
</dbReference>
<dbReference type="InterPro" id="IPR009057">
    <property type="entry name" value="Homeodomain-like_sf"/>
</dbReference>
<dbReference type="InterPro" id="IPR017970">
    <property type="entry name" value="Homeobox_CS"/>
</dbReference>